<evidence type="ECO:0000256" key="1">
    <source>
        <dbReference type="SAM" id="MobiDB-lite"/>
    </source>
</evidence>
<sequence length="309" mass="35304">MAYRTLRRGRRSYTRKVTRSTRRGVRTPYRRRSYPTRRRRYTRSGVMSRRRVLNISSRKKRDNMVVFSNTTTEIPQGNTAYAKVPAVLNGNATYMFPWMPTARDLTLYNGTYPTIALQSARTASTCFMRGVKEATNIRTDSGTAWQWRRIGFTLKGQRLYQANAATQWFHLESSDGVLRVTNNVAGTPLGQSILDLVFDGQSGSDWLNLFNAKIDNDIISVKYDKTRTIASGNDRGIIRTYHDWHPMNKNLVYDDDENAAGERTTPWSVSGKQGMGDYYIIDFFQAATGATASDHLSFAPEATLYWHEK</sequence>
<evidence type="ECO:0000313" key="3">
    <source>
        <dbReference type="Proteomes" id="UP000168861"/>
    </source>
</evidence>
<dbReference type="KEGG" id="vg:37617535"/>
<dbReference type="RefSeq" id="YP_009506609.1">
    <property type="nucleotide sequence ID" value="NC_038489.1"/>
</dbReference>
<evidence type="ECO:0000313" key="2">
    <source>
        <dbReference type="EMBL" id="AMH87698.1"/>
    </source>
</evidence>
<name>A0A140CTP1_9VIRU</name>
<dbReference type="Proteomes" id="UP000168861">
    <property type="component" value="Segment"/>
</dbReference>
<dbReference type="GeneID" id="37617535"/>
<feature type="region of interest" description="Disordered" evidence="1">
    <location>
        <begin position="1"/>
        <end position="31"/>
    </location>
</feature>
<organism evidence="2 3">
    <name type="scientific">Pteropus associated gemycircularvirus 6</name>
    <dbReference type="NCBI Taxonomy" id="1985400"/>
    <lineage>
        <taxon>Viruses</taxon>
        <taxon>Monodnaviria</taxon>
        <taxon>Shotokuvirae</taxon>
        <taxon>Cressdnaviricota</taxon>
        <taxon>Repensiviricetes</taxon>
        <taxon>Geplafuvirales</taxon>
        <taxon>Genomoviridae</taxon>
        <taxon>Gemycircularvirus</taxon>
        <taxon>Gemycircularvirus ptero6</taxon>
    </lineage>
</organism>
<dbReference type="OrthoDB" id="7982at10239"/>
<protein>
    <submittedName>
        <fullName evidence="2">Capsid protein</fullName>
    </submittedName>
</protein>
<dbReference type="EMBL" id="KT732803">
    <property type="protein sequence ID" value="AMH87698.1"/>
    <property type="molecule type" value="Genomic_DNA"/>
</dbReference>
<keyword evidence="3" id="KW-1185">Reference proteome</keyword>
<proteinExistence type="predicted"/>
<reference evidence="3" key="1">
    <citation type="journal article" date="2016" name="Infect. Genet. Evol.">
        <title>Cycloviruses, gemycircularviruses and other novel replication-associated protein encoding circular viruses in Pacific flying fox (Pteropus tonganus) faeces.</title>
        <authorList>
            <person name="Male M.F."/>
            <person name="Kraberger S."/>
            <person name="Stainton D."/>
            <person name="Kami V."/>
            <person name="Varsani A."/>
        </authorList>
    </citation>
    <scope>NUCLEOTIDE SEQUENCE [LARGE SCALE GENOMIC DNA]</scope>
</reference>
<accession>A0A140CTP1</accession>